<dbReference type="EMBL" id="SWDB01000037">
    <property type="protein sequence ID" value="TKB43533.1"/>
    <property type="molecule type" value="Genomic_DNA"/>
</dbReference>
<feature type="binding site" evidence="6">
    <location>
        <position position="160"/>
    </location>
    <ligand>
        <name>substrate</name>
    </ligand>
</feature>
<evidence type="ECO:0000259" key="9">
    <source>
        <dbReference type="SMART" id="SM00922"/>
    </source>
</evidence>
<evidence type="ECO:0000256" key="4">
    <source>
        <dbReference type="ARBA" id="ARBA00023235"/>
    </source>
</evidence>
<dbReference type="SUPFAM" id="SSF54826">
    <property type="entry name" value="Enolase N-terminal domain-like"/>
    <property type="match status" value="1"/>
</dbReference>
<dbReference type="Gene3D" id="3.20.20.120">
    <property type="entry name" value="Enolase-like C-terminal domain"/>
    <property type="match status" value="1"/>
</dbReference>
<evidence type="ECO:0000256" key="7">
    <source>
        <dbReference type="PIRSR" id="PIRSR634603-3"/>
    </source>
</evidence>
<dbReference type="Gene3D" id="3.30.390.10">
    <property type="entry name" value="Enolase-like, N-terminal domain"/>
    <property type="match status" value="1"/>
</dbReference>
<feature type="binding site" evidence="7">
    <location>
        <position position="190"/>
    </location>
    <ligand>
        <name>Mg(2+)</name>
        <dbReference type="ChEBI" id="CHEBI:18420"/>
    </ligand>
</feature>
<comment type="similarity">
    <text evidence="1 8">Belongs to the mandelate racemase/muconate lactonizing enzyme family.</text>
</comment>
<dbReference type="InterPro" id="IPR034603">
    <property type="entry name" value="Dipeptide_epimerase"/>
</dbReference>
<dbReference type="SFLD" id="SFLDS00001">
    <property type="entry name" value="Enolase"/>
    <property type="match status" value="1"/>
</dbReference>
<dbReference type="PANTHER" id="PTHR48073">
    <property type="entry name" value="O-SUCCINYLBENZOATE SYNTHASE-RELATED"/>
    <property type="match status" value="1"/>
</dbReference>
<proteinExistence type="inferred from homology"/>
<dbReference type="GO" id="GO:0016855">
    <property type="term" value="F:racemase and epimerase activity, acting on amino acids and derivatives"/>
    <property type="evidence" value="ECO:0007669"/>
    <property type="project" value="UniProtKB-UniRule"/>
</dbReference>
<dbReference type="SFLD" id="SFLDF00009">
    <property type="entry name" value="o-succinylbenzoate_synthase"/>
    <property type="match status" value="1"/>
</dbReference>
<dbReference type="InterPro" id="IPR013342">
    <property type="entry name" value="Mandelate_racemase_C"/>
</dbReference>
<evidence type="ECO:0000256" key="8">
    <source>
        <dbReference type="RuleBase" id="RU366006"/>
    </source>
</evidence>
<comment type="cofactor">
    <cofactor evidence="7 8">
        <name>Mg(2+)</name>
        <dbReference type="ChEBI" id="CHEBI:18420"/>
    </cofactor>
    <text evidence="7 8">Binds 1 Mg(2+) ion per subunit.</text>
</comment>
<dbReference type="Proteomes" id="UP000307999">
    <property type="component" value="Unassembled WGS sequence"/>
</dbReference>
<evidence type="ECO:0000256" key="3">
    <source>
        <dbReference type="ARBA" id="ARBA00022842"/>
    </source>
</evidence>
<sequence length="363" mass="38639">MKLKNLRLGQLKVPLVTPFKTALRSVDHVHDVIVEIELDNGMVGYGSAPATAVITGDTHGSILCAVKDFIWPAIANMDIWQLNSICERIARSMVHNSSAKAAVEMAIYDLWAQALGVPLYQALGGGLSQLKTDITISVNEPAVMVADAQKAVAQGYDTLKLKVGKDLQQDIERIRAIAAAVGDDIQLRLDANQGWTAKQCISALNAMENAGLTFELVEQPVASDDLVGLKACTEQSTAAIMADESAFSVSQSLALMANNGCDIINIKLMKSAGIFNALTIADSAGAYRMPCMMGCMLESSIGVAAAAHVASARHKIIGKIDLDAAALCQYDPVEGGVQFNHSDIILNQTPGLGIRKIETITYL</sequence>
<dbReference type="SUPFAM" id="SSF51604">
    <property type="entry name" value="Enolase C-terminal domain-like"/>
    <property type="match status" value="1"/>
</dbReference>
<keyword evidence="11" id="KW-1185">Reference proteome</keyword>
<feature type="active site" description="Proton acceptor; specific for (R)-substrate epimerization" evidence="5">
    <location>
        <position position="162"/>
    </location>
</feature>
<dbReference type="CDD" id="cd03319">
    <property type="entry name" value="L-Ala-DL-Glu_epimerase"/>
    <property type="match status" value="1"/>
</dbReference>
<name>A0A4U1B256_9GAMM</name>
<dbReference type="OrthoDB" id="9796450at2"/>
<dbReference type="PANTHER" id="PTHR48073:SF2">
    <property type="entry name" value="O-SUCCINYLBENZOATE SYNTHASE"/>
    <property type="match status" value="1"/>
</dbReference>
<keyword evidence="3 7" id="KW-0460">Magnesium</keyword>
<dbReference type="SMART" id="SM00922">
    <property type="entry name" value="MR_MLE"/>
    <property type="match status" value="1"/>
</dbReference>
<feature type="binding site" evidence="6">
    <location>
        <position position="323"/>
    </location>
    <ligand>
        <name>substrate</name>
    </ligand>
</feature>
<dbReference type="Pfam" id="PF13378">
    <property type="entry name" value="MR_MLE_C"/>
    <property type="match status" value="1"/>
</dbReference>
<evidence type="ECO:0000313" key="10">
    <source>
        <dbReference type="EMBL" id="TKB43533.1"/>
    </source>
</evidence>
<gene>
    <name evidence="10" type="ORF">E8M12_14640</name>
</gene>
<feature type="binding site" evidence="6">
    <location>
        <position position="24"/>
    </location>
    <ligand>
        <name>substrate</name>
    </ligand>
</feature>
<accession>A0A4U1B256</accession>
<feature type="binding site" evidence="6">
    <location>
        <position position="135"/>
    </location>
    <ligand>
        <name>substrate</name>
    </ligand>
</feature>
<dbReference type="InterPro" id="IPR029017">
    <property type="entry name" value="Enolase-like_N"/>
</dbReference>
<comment type="caution">
    <text evidence="10">The sequence shown here is derived from an EMBL/GenBank/DDBJ whole genome shotgun (WGS) entry which is preliminary data.</text>
</comment>
<feature type="binding site" evidence="7">
    <location>
        <position position="243"/>
    </location>
    <ligand>
        <name>Mg(2+)</name>
        <dbReference type="ChEBI" id="CHEBI:18420"/>
    </ligand>
</feature>
<dbReference type="InterPro" id="IPR036849">
    <property type="entry name" value="Enolase-like_C_sf"/>
</dbReference>
<feature type="active site" description="Proton acceptor; specific for (S)-substrate epimerization" evidence="5">
    <location>
        <position position="267"/>
    </location>
</feature>
<dbReference type="InterPro" id="IPR029065">
    <property type="entry name" value="Enolase_C-like"/>
</dbReference>
<dbReference type="AlphaFoldDB" id="A0A4U1B256"/>
<dbReference type="InterPro" id="IPR013341">
    <property type="entry name" value="Mandelate_racemase_N_dom"/>
</dbReference>
<protein>
    <recommendedName>
        <fullName evidence="8">Dipeptide epimerase</fullName>
        <ecNumber evidence="8">5.1.1.-</ecNumber>
    </recommendedName>
</protein>
<dbReference type="GO" id="GO:0006518">
    <property type="term" value="P:peptide metabolic process"/>
    <property type="evidence" value="ECO:0007669"/>
    <property type="project" value="UniProtKB-ARBA"/>
</dbReference>
<dbReference type="EC" id="5.1.1.-" evidence="8"/>
<dbReference type="GO" id="GO:0046872">
    <property type="term" value="F:metal ion binding"/>
    <property type="evidence" value="ECO:0007669"/>
    <property type="project" value="UniProtKB-KW"/>
</dbReference>
<reference evidence="10 11" key="1">
    <citation type="submission" date="2019-04" db="EMBL/GenBank/DDBJ databases">
        <title>Thalassotalea guangxiensis sp. nov., isolated from sediment of the coastal wetland.</title>
        <authorList>
            <person name="Zheng S."/>
            <person name="Zhang D."/>
        </authorList>
    </citation>
    <scope>NUCLEOTIDE SEQUENCE [LARGE SCALE GENOMIC DNA]</scope>
    <source>
        <strain evidence="10 11">ZS-4</strain>
    </source>
</reference>
<feature type="binding site" evidence="7">
    <location>
        <position position="218"/>
    </location>
    <ligand>
        <name>Mg(2+)</name>
        <dbReference type="ChEBI" id="CHEBI:18420"/>
    </ligand>
</feature>
<feature type="binding site" evidence="6">
    <location>
        <position position="295"/>
    </location>
    <ligand>
        <name>substrate</name>
    </ligand>
</feature>
<dbReference type="RefSeq" id="WP_136737011.1">
    <property type="nucleotide sequence ID" value="NZ_SWDB01000037.1"/>
</dbReference>
<keyword evidence="2 7" id="KW-0479">Metal-binding</keyword>
<feature type="domain" description="Mandelate racemase/muconate lactonizing enzyme C-terminal" evidence="9">
    <location>
        <begin position="141"/>
        <end position="239"/>
    </location>
</feature>
<evidence type="ECO:0000313" key="11">
    <source>
        <dbReference type="Proteomes" id="UP000307999"/>
    </source>
</evidence>
<evidence type="ECO:0000256" key="5">
    <source>
        <dbReference type="PIRSR" id="PIRSR634603-1"/>
    </source>
</evidence>
<feature type="binding site" evidence="6">
    <location>
        <position position="321"/>
    </location>
    <ligand>
        <name>substrate</name>
    </ligand>
</feature>
<dbReference type="SFLD" id="SFLDG00180">
    <property type="entry name" value="muconate_cycloisomerase"/>
    <property type="match status" value="1"/>
</dbReference>
<keyword evidence="4 8" id="KW-0413">Isomerase</keyword>
<feature type="binding site" evidence="6">
    <location>
        <position position="297"/>
    </location>
    <ligand>
        <name>substrate</name>
    </ligand>
</feature>
<dbReference type="FunFam" id="3.30.390.10:FF:000009">
    <property type="entry name" value="Hydrophobic dipeptide epimerase"/>
    <property type="match status" value="1"/>
</dbReference>
<evidence type="ECO:0000256" key="1">
    <source>
        <dbReference type="ARBA" id="ARBA00008031"/>
    </source>
</evidence>
<evidence type="ECO:0000256" key="6">
    <source>
        <dbReference type="PIRSR" id="PIRSR634603-2"/>
    </source>
</evidence>
<evidence type="ECO:0000256" key="2">
    <source>
        <dbReference type="ARBA" id="ARBA00022723"/>
    </source>
</evidence>
<organism evidence="10 11">
    <name type="scientific">Thalassotalea mangrovi</name>
    <dbReference type="NCBI Taxonomy" id="2572245"/>
    <lineage>
        <taxon>Bacteria</taxon>
        <taxon>Pseudomonadati</taxon>
        <taxon>Pseudomonadota</taxon>
        <taxon>Gammaproteobacteria</taxon>
        <taxon>Alteromonadales</taxon>
        <taxon>Colwelliaceae</taxon>
        <taxon>Thalassotalea</taxon>
    </lineage>
</organism>
<dbReference type="Pfam" id="PF02746">
    <property type="entry name" value="MR_MLE_N"/>
    <property type="match status" value="1"/>
</dbReference>